<organism evidence="1 2">
    <name type="scientific">Shimazuella alba</name>
    <dbReference type="NCBI Taxonomy" id="2690964"/>
    <lineage>
        <taxon>Bacteria</taxon>
        <taxon>Bacillati</taxon>
        <taxon>Bacillota</taxon>
        <taxon>Bacilli</taxon>
        <taxon>Bacillales</taxon>
        <taxon>Thermoactinomycetaceae</taxon>
        <taxon>Shimazuella</taxon>
    </lineage>
</organism>
<proteinExistence type="predicted"/>
<comment type="caution">
    <text evidence="1">The sequence shown here is derived from an EMBL/GenBank/DDBJ whole genome shotgun (WGS) entry which is preliminary data.</text>
</comment>
<dbReference type="AlphaFoldDB" id="A0A6I4W450"/>
<accession>A0A6I4W450</accession>
<evidence type="ECO:0000313" key="1">
    <source>
        <dbReference type="EMBL" id="MXQ55082.1"/>
    </source>
</evidence>
<name>A0A6I4W450_9BACL</name>
<gene>
    <name evidence="1" type="ORF">GSM42_15435</name>
</gene>
<dbReference type="EMBL" id="WUUL01000011">
    <property type="protein sequence ID" value="MXQ55082.1"/>
    <property type="molecule type" value="Genomic_DNA"/>
</dbReference>
<evidence type="ECO:0000313" key="2">
    <source>
        <dbReference type="Proteomes" id="UP000430692"/>
    </source>
</evidence>
<evidence type="ECO:0008006" key="3">
    <source>
        <dbReference type="Google" id="ProtNLM"/>
    </source>
</evidence>
<sequence length="43" mass="4911">MFDSEDVRFISPYLTSHIKRFGDYIIDLGQSPQPFEGALDFTG</sequence>
<reference evidence="1 2" key="1">
    <citation type="submission" date="2019-12" db="EMBL/GenBank/DDBJ databases">
        <title>Whole-genome analyses of novel actinobacteria.</title>
        <authorList>
            <person name="Sahin N."/>
            <person name="Saygin H."/>
        </authorList>
    </citation>
    <scope>NUCLEOTIDE SEQUENCE [LARGE SCALE GENOMIC DNA]</scope>
    <source>
        <strain evidence="1 2">KC615</strain>
    </source>
</reference>
<protein>
    <recommendedName>
        <fullName evidence="3">Tn3 transposase DDE domain-containing protein</fullName>
    </recommendedName>
</protein>
<dbReference type="Proteomes" id="UP000430692">
    <property type="component" value="Unassembled WGS sequence"/>
</dbReference>
<keyword evidence="2" id="KW-1185">Reference proteome</keyword>